<dbReference type="Proteomes" id="UP000094769">
    <property type="component" value="Unassembled WGS sequence"/>
</dbReference>
<proteinExistence type="predicted"/>
<sequence length="60" mass="7091">MSDVQHFTHAPETLKQEYVKYLDKTAIEMGRTNSPSDRVDWGAVNDKMVEWWKEKGYVFP</sequence>
<dbReference type="EMBL" id="MARB01000001">
    <property type="protein sequence ID" value="ODJ89719.1"/>
    <property type="molecule type" value="Genomic_DNA"/>
</dbReference>
<evidence type="ECO:0000313" key="2">
    <source>
        <dbReference type="Proteomes" id="UP000094769"/>
    </source>
</evidence>
<organism evidence="1 2">
    <name type="scientific">Candidatus Thiodiazotropha endolucinida</name>
    <dbReference type="NCBI Taxonomy" id="1655433"/>
    <lineage>
        <taxon>Bacteria</taxon>
        <taxon>Pseudomonadati</taxon>
        <taxon>Pseudomonadota</taxon>
        <taxon>Gammaproteobacteria</taxon>
        <taxon>Chromatiales</taxon>
        <taxon>Sedimenticolaceae</taxon>
        <taxon>Candidatus Thiodiazotropha</taxon>
    </lineage>
</organism>
<comment type="caution">
    <text evidence="1">The sequence shown here is derived from an EMBL/GenBank/DDBJ whole genome shotgun (WGS) entry which is preliminary data.</text>
</comment>
<keyword evidence="2" id="KW-1185">Reference proteome</keyword>
<accession>A0A7Z0VR75</accession>
<protein>
    <submittedName>
        <fullName evidence="1">Uncharacterized protein</fullName>
    </submittedName>
</protein>
<dbReference type="AlphaFoldDB" id="A0A7Z0VR75"/>
<name>A0A7Z0VR75_9GAMM</name>
<dbReference type="RefSeq" id="WP_154722964.1">
    <property type="nucleotide sequence ID" value="NZ_MARB01000001.1"/>
</dbReference>
<evidence type="ECO:0000313" key="1">
    <source>
        <dbReference type="EMBL" id="ODJ89719.1"/>
    </source>
</evidence>
<gene>
    <name evidence="1" type="ORF">CODIS_02790</name>
</gene>
<reference evidence="1 2" key="1">
    <citation type="submission" date="2016-06" db="EMBL/GenBank/DDBJ databases">
        <title>Genome sequence of endosymbiont of Candidatus Endolucinida thiodiazotropha.</title>
        <authorList>
            <person name="Poehlein A."/>
            <person name="Koenig S."/>
            <person name="Heiden S.E."/>
            <person name="Thuermer A."/>
            <person name="Voget S."/>
            <person name="Daniel R."/>
            <person name="Markert S."/>
            <person name="Gros O."/>
            <person name="Schweder T."/>
        </authorList>
    </citation>
    <scope>NUCLEOTIDE SEQUENCE [LARGE SCALE GENOMIC DNA]</scope>
    <source>
        <strain evidence="1 2">COS</strain>
    </source>
</reference>